<dbReference type="GO" id="GO:0003677">
    <property type="term" value="F:DNA binding"/>
    <property type="evidence" value="ECO:0007669"/>
    <property type="project" value="UniProtKB-KW"/>
</dbReference>
<dbReference type="STRING" id="1759059.ATE48_07005"/>
<dbReference type="InterPro" id="IPR039422">
    <property type="entry name" value="MarR/SlyA-like"/>
</dbReference>
<dbReference type="OrthoDB" id="5974674at2"/>
<dbReference type="CDD" id="cd00090">
    <property type="entry name" value="HTH_ARSR"/>
    <property type="match status" value="1"/>
</dbReference>
<evidence type="ECO:0000313" key="5">
    <source>
        <dbReference type="EMBL" id="ANP45687.1"/>
    </source>
</evidence>
<keyword evidence="3" id="KW-0804">Transcription</keyword>
<gene>
    <name evidence="5" type="ORF">ATE48_07005</name>
</gene>
<evidence type="ECO:0000256" key="2">
    <source>
        <dbReference type="ARBA" id="ARBA00023125"/>
    </source>
</evidence>
<evidence type="ECO:0000256" key="1">
    <source>
        <dbReference type="ARBA" id="ARBA00023015"/>
    </source>
</evidence>
<dbReference type="InterPro" id="IPR036388">
    <property type="entry name" value="WH-like_DNA-bd_sf"/>
</dbReference>
<evidence type="ECO:0000259" key="4">
    <source>
        <dbReference type="PROSITE" id="PS50995"/>
    </source>
</evidence>
<dbReference type="EMBL" id="CP013244">
    <property type="protein sequence ID" value="ANP45687.1"/>
    <property type="molecule type" value="Genomic_DNA"/>
</dbReference>
<dbReference type="SUPFAM" id="SSF46785">
    <property type="entry name" value="Winged helix' DNA-binding domain"/>
    <property type="match status" value="1"/>
</dbReference>
<dbReference type="InParanoid" id="A0A1B1AGK6"/>
<keyword evidence="1" id="KW-0805">Transcription regulation</keyword>
<dbReference type="InterPro" id="IPR036390">
    <property type="entry name" value="WH_DNA-bd_sf"/>
</dbReference>
<evidence type="ECO:0000313" key="6">
    <source>
        <dbReference type="Proteomes" id="UP000092498"/>
    </source>
</evidence>
<keyword evidence="2" id="KW-0238">DNA-binding</keyword>
<protein>
    <recommendedName>
        <fullName evidence="4">HTH marR-type domain-containing protein</fullName>
    </recommendedName>
</protein>
<dbReference type="RefSeq" id="WP_066769415.1">
    <property type="nucleotide sequence ID" value="NZ_CP013244.1"/>
</dbReference>
<dbReference type="GO" id="GO:0006950">
    <property type="term" value="P:response to stress"/>
    <property type="evidence" value="ECO:0007669"/>
    <property type="project" value="TreeGrafter"/>
</dbReference>
<dbReference type="Proteomes" id="UP000092498">
    <property type="component" value="Chromosome"/>
</dbReference>
<dbReference type="InterPro" id="IPR000835">
    <property type="entry name" value="HTH_MarR-typ"/>
</dbReference>
<dbReference type="PROSITE" id="PS50995">
    <property type="entry name" value="HTH_MARR_2"/>
    <property type="match status" value="1"/>
</dbReference>
<dbReference type="SMART" id="SM00347">
    <property type="entry name" value="HTH_MARR"/>
    <property type="match status" value="1"/>
</dbReference>
<dbReference type="InterPro" id="IPR023187">
    <property type="entry name" value="Tscrpt_reg_MarR-type_CS"/>
</dbReference>
<feature type="domain" description="HTH marR-type" evidence="4">
    <location>
        <begin position="4"/>
        <end position="140"/>
    </location>
</feature>
<dbReference type="PANTHER" id="PTHR33164">
    <property type="entry name" value="TRANSCRIPTIONAL REGULATOR, MARR FAMILY"/>
    <property type="match status" value="1"/>
</dbReference>
<dbReference type="PANTHER" id="PTHR33164:SF57">
    <property type="entry name" value="MARR-FAMILY TRANSCRIPTIONAL REGULATOR"/>
    <property type="match status" value="1"/>
</dbReference>
<proteinExistence type="predicted"/>
<evidence type="ECO:0000256" key="3">
    <source>
        <dbReference type="ARBA" id="ARBA00023163"/>
    </source>
</evidence>
<dbReference type="KEGG" id="cbot:ATE48_07005"/>
<keyword evidence="6" id="KW-1185">Reference proteome</keyword>
<dbReference type="Gene3D" id="1.10.10.10">
    <property type="entry name" value="Winged helix-like DNA-binding domain superfamily/Winged helix DNA-binding domain"/>
    <property type="match status" value="1"/>
</dbReference>
<dbReference type="GO" id="GO:0003700">
    <property type="term" value="F:DNA-binding transcription factor activity"/>
    <property type="evidence" value="ECO:0007669"/>
    <property type="project" value="InterPro"/>
</dbReference>
<sequence length="149" mass="17053">MHWADELHLLLLRLSGLINRPDIDERLLADAGIELERALFPLLSRIGVFGPISVVELAAQAGRDHSTVSRQVERLEELGLVERRPSLSDRRVRLLAPTSKGHEILKRLAKVRRKKIKARLADFTDTERDQLIELLRRFSADEQGPRQPE</sequence>
<organism evidence="5 6">
    <name type="scientific">Candidatus Viadribacter manganicus</name>
    <dbReference type="NCBI Taxonomy" id="1759059"/>
    <lineage>
        <taxon>Bacteria</taxon>
        <taxon>Pseudomonadati</taxon>
        <taxon>Pseudomonadota</taxon>
        <taxon>Alphaproteobacteria</taxon>
        <taxon>Hyphomonadales</taxon>
        <taxon>Hyphomonadaceae</taxon>
        <taxon>Candidatus Viadribacter</taxon>
    </lineage>
</organism>
<dbReference type="Pfam" id="PF01047">
    <property type="entry name" value="MarR"/>
    <property type="match status" value="1"/>
</dbReference>
<reference evidence="5 6" key="1">
    <citation type="submission" date="2015-11" db="EMBL/GenBank/DDBJ databases">
        <title>Whole-Genome Sequence of Candidatus Oderbacter manganicum from the National Park Lower Oder Valley, Germany.</title>
        <authorList>
            <person name="Braun B."/>
            <person name="Liere K."/>
            <person name="Szewzyk U."/>
        </authorList>
    </citation>
    <scope>NUCLEOTIDE SEQUENCE [LARGE SCALE GENOMIC DNA]</scope>
    <source>
        <strain evidence="5 6">OTSz_A_272</strain>
    </source>
</reference>
<dbReference type="PROSITE" id="PS01117">
    <property type="entry name" value="HTH_MARR_1"/>
    <property type="match status" value="1"/>
</dbReference>
<dbReference type="InterPro" id="IPR011991">
    <property type="entry name" value="ArsR-like_HTH"/>
</dbReference>
<dbReference type="PRINTS" id="PR00598">
    <property type="entry name" value="HTHMARR"/>
</dbReference>
<accession>A0A1B1AGK6</accession>
<dbReference type="AlphaFoldDB" id="A0A1B1AGK6"/>
<name>A0A1B1AGK6_9PROT</name>